<feature type="compositionally biased region" description="Basic and acidic residues" evidence="1">
    <location>
        <begin position="9"/>
        <end position="29"/>
    </location>
</feature>
<keyword evidence="3" id="KW-1185">Reference proteome</keyword>
<protein>
    <submittedName>
        <fullName evidence="2">Uncharacterized protein</fullName>
    </submittedName>
</protein>
<evidence type="ECO:0000256" key="1">
    <source>
        <dbReference type="SAM" id="MobiDB-lite"/>
    </source>
</evidence>
<feature type="non-terminal residue" evidence="2">
    <location>
        <position position="145"/>
    </location>
</feature>
<gene>
    <name evidence="2" type="ORF">Naga_101615g1</name>
</gene>
<evidence type="ECO:0000313" key="2">
    <source>
        <dbReference type="EMBL" id="EWM21239.1"/>
    </source>
</evidence>
<sequence length="145" mass="14804">MSSEINDGEPAKDGLSEREGQEGKLERGGDGGGAAETQTNSPPQPANMKTKEAEMLIKQAFATQNADLSREMHKARASISSPSSAVAGAPLPLNGMGLSTSGFGGSMPAEGGHIWRETDISAYLITGAVGGADEGMQREGGREGG</sequence>
<reference evidence="2 3" key="1">
    <citation type="journal article" date="2014" name="Mol. Plant">
        <title>Chromosome Scale Genome Assembly and Transcriptome Profiling of Nannochloropsis gaditana in Nitrogen Depletion.</title>
        <authorList>
            <person name="Corteggiani Carpinelli E."/>
            <person name="Telatin A."/>
            <person name="Vitulo N."/>
            <person name="Forcato C."/>
            <person name="D'Angelo M."/>
            <person name="Schiavon R."/>
            <person name="Vezzi A."/>
            <person name="Giacometti G.M."/>
            <person name="Morosinotto T."/>
            <person name="Valle G."/>
        </authorList>
    </citation>
    <scope>NUCLEOTIDE SEQUENCE [LARGE SCALE GENOMIC DNA]</scope>
    <source>
        <strain evidence="2 3">B-31</strain>
    </source>
</reference>
<name>W7TKG3_9STRA</name>
<dbReference type="EMBL" id="AZIL01002573">
    <property type="protein sequence ID" value="EWM21239.1"/>
    <property type="molecule type" value="Genomic_DNA"/>
</dbReference>
<organism evidence="2 3">
    <name type="scientific">Nannochloropsis gaditana</name>
    <dbReference type="NCBI Taxonomy" id="72520"/>
    <lineage>
        <taxon>Eukaryota</taxon>
        <taxon>Sar</taxon>
        <taxon>Stramenopiles</taxon>
        <taxon>Ochrophyta</taxon>
        <taxon>Eustigmatophyceae</taxon>
        <taxon>Eustigmatales</taxon>
        <taxon>Monodopsidaceae</taxon>
        <taxon>Nannochloropsis</taxon>
    </lineage>
</organism>
<dbReference type="Proteomes" id="UP000019335">
    <property type="component" value="Unassembled WGS sequence"/>
</dbReference>
<dbReference type="AlphaFoldDB" id="W7TKG3"/>
<dbReference type="OrthoDB" id="10507983at2759"/>
<evidence type="ECO:0000313" key="3">
    <source>
        <dbReference type="Proteomes" id="UP000019335"/>
    </source>
</evidence>
<feature type="region of interest" description="Disordered" evidence="1">
    <location>
        <begin position="1"/>
        <end position="52"/>
    </location>
</feature>
<comment type="caution">
    <text evidence="2">The sequence shown here is derived from an EMBL/GenBank/DDBJ whole genome shotgun (WGS) entry which is preliminary data.</text>
</comment>
<feature type="region of interest" description="Disordered" evidence="1">
    <location>
        <begin position="67"/>
        <end position="88"/>
    </location>
</feature>
<proteinExistence type="predicted"/>
<accession>W7TKG3</accession>